<accession>A0AAW8DIW9</accession>
<evidence type="ECO:0000313" key="3">
    <source>
        <dbReference type="Proteomes" id="UP001230951"/>
    </source>
</evidence>
<evidence type="ECO:0000313" key="2">
    <source>
        <dbReference type="EMBL" id="MDQ0178634.1"/>
    </source>
</evidence>
<proteinExistence type="predicted"/>
<dbReference type="Proteomes" id="UP001242995">
    <property type="component" value="Unassembled WGS sequence"/>
</dbReference>
<evidence type="ECO:0000313" key="4">
    <source>
        <dbReference type="Proteomes" id="UP001242995"/>
    </source>
</evidence>
<protein>
    <submittedName>
        <fullName evidence="1">Uncharacterized protein</fullName>
    </submittedName>
</protein>
<dbReference type="AlphaFoldDB" id="A0AAW8DIW9"/>
<dbReference type="EMBL" id="JAUSRG010000006">
    <property type="protein sequence ID" value="MDP9905626.1"/>
    <property type="molecule type" value="Genomic_DNA"/>
</dbReference>
<keyword evidence="3" id="KW-1185">Reference proteome</keyword>
<dbReference type="Proteomes" id="UP001230951">
    <property type="component" value="Unassembled WGS sequence"/>
</dbReference>
<organism evidence="1 4">
    <name type="scientific">Arthrobacter bambusae</name>
    <dbReference type="NCBI Taxonomy" id="1338426"/>
    <lineage>
        <taxon>Bacteria</taxon>
        <taxon>Bacillati</taxon>
        <taxon>Actinomycetota</taxon>
        <taxon>Actinomycetes</taxon>
        <taxon>Micrococcales</taxon>
        <taxon>Micrococcaceae</taxon>
        <taxon>Arthrobacter</taxon>
    </lineage>
</organism>
<gene>
    <name evidence="1" type="ORF">J2S90_002597</name>
    <name evidence="2" type="ORF">J2S93_000041</name>
</gene>
<reference evidence="1 3" key="1">
    <citation type="submission" date="2023-07" db="EMBL/GenBank/DDBJ databases">
        <title>Sorghum-associated microbial communities from plants grown in Nebraska, USA.</title>
        <authorList>
            <person name="Schachtman D."/>
        </authorList>
    </citation>
    <scope>NUCLEOTIDE SEQUENCE</scope>
    <source>
        <strain evidence="1">DS1006</strain>
        <strain evidence="2 3">DS1016</strain>
    </source>
</reference>
<name>A0AAW8DIW9_9MICC</name>
<evidence type="ECO:0000313" key="1">
    <source>
        <dbReference type="EMBL" id="MDP9905626.1"/>
    </source>
</evidence>
<comment type="caution">
    <text evidence="1">The sequence shown here is derived from an EMBL/GenBank/DDBJ whole genome shotgun (WGS) entry which is preliminary data.</text>
</comment>
<sequence length="36" mass="4241">MMKRNNVAIEYERPRFRRDRGMLCINKGVCVLAGDK</sequence>
<dbReference type="EMBL" id="JAUSTF010000001">
    <property type="protein sequence ID" value="MDQ0178634.1"/>
    <property type="molecule type" value="Genomic_DNA"/>
</dbReference>